<keyword evidence="1 5" id="KW-0597">Phosphoprotein</keyword>
<dbReference type="PROSITE" id="PS50043">
    <property type="entry name" value="HTH_LUXR_2"/>
    <property type="match status" value="1"/>
</dbReference>
<dbReference type="SUPFAM" id="SSF46894">
    <property type="entry name" value="C-terminal effector domain of the bipartite response regulators"/>
    <property type="match status" value="1"/>
</dbReference>
<keyword evidence="2" id="KW-0805">Transcription regulation</keyword>
<dbReference type="GO" id="GO:0006355">
    <property type="term" value="P:regulation of DNA-templated transcription"/>
    <property type="evidence" value="ECO:0007669"/>
    <property type="project" value="InterPro"/>
</dbReference>
<dbReference type="SMART" id="SM00448">
    <property type="entry name" value="REC"/>
    <property type="match status" value="1"/>
</dbReference>
<feature type="domain" description="Response regulatory" evidence="7">
    <location>
        <begin position="4"/>
        <end position="127"/>
    </location>
</feature>
<dbReference type="InterPro" id="IPR001789">
    <property type="entry name" value="Sig_transdc_resp-reg_receiver"/>
</dbReference>
<evidence type="ECO:0000256" key="3">
    <source>
        <dbReference type="ARBA" id="ARBA00023125"/>
    </source>
</evidence>
<proteinExistence type="predicted"/>
<dbReference type="Proteomes" id="UP001058003">
    <property type="component" value="Chromosome"/>
</dbReference>
<evidence type="ECO:0000256" key="4">
    <source>
        <dbReference type="ARBA" id="ARBA00023163"/>
    </source>
</evidence>
<dbReference type="CDD" id="cd17535">
    <property type="entry name" value="REC_NarL-like"/>
    <property type="match status" value="1"/>
</dbReference>
<dbReference type="InterPro" id="IPR039420">
    <property type="entry name" value="WalR-like"/>
</dbReference>
<dbReference type="InterPro" id="IPR011006">
    <property type="entry name" value="CheY-like_superfamily"/>
</dbReference>
<dbReference type="PANTHER" id="PTHR43214">
    <property type="entry name" value="TWO-COMPONENT RESPONSE REGULATOR"/>
    <property type="match status" value="1"/>
</dbReference>
<evidence type="ECO:0000256" key="2">
    <source>
        <dbReference type="ARBA" id="ARBA00023015"/>
    </source>
</evidence>
<feature type="modified residue" description="4-aspartylphosphate" evidence="5">
    <location>
        <position position="55"/>
    </location>
</feature>
<dbReference type="CDD" id="cd06170">
    <property type="entry name" value="LuxR_C_like"/>
    <property type="match status" value="1"/>
</dbReference>
<dbReference type="OrthoDB" id="9808843at2"/>
<keyword evidence="4" id="KW-0804">Transcription</keyword>
<keyword evidence="9" id="KW-1185">Reference proteome</keyword>
<dbReference type="PANTHER" id="PTHR43214:SF24">
    <property type="entry name" value="TRANSCRIPTIONAL REGULATORY PROTEIN NARL-RELATED"/>
    <property type="match status" value="1"/>
</dbReference>
<evidence type="ECO:0000256" key="5">
    <source>
        <dbReference type="PROSITE-ProRule" id="PRU00169"/>
    </source>
</evidence>
<keyword evidence="3" id="KW-0238">DNA-binding</keyword>
<sequence length="237" mass="25560">MRIRVVLADDQPLIRAGIAMLLSAEPDIEVVAEADDGLQAVQLTRRLRPDVVLMDVRMPGLDGVAATGELLADPCLAGDPDRPVRIIILTTYHVDEAVHAAVRAGASGFVLKDAAPQELVAAVRAVAAGEAWLDPAVTRRLLDDLATRPDPGLPAPVELRQLTPRELEVLVLMAYGMSNREIAEHLVLGDATVKTHVSRVLMKLRLRDRTHAVVMAYQSRLVEPGTVPPARGTVPAR</sequence>
<dbReference type="Gene3D" id="3.40.50.2300">
    <property type="match status" value="1"/>
</dbReference>
<dbReference type="InterPro" id="IPR058245">
    <property type="entry name" value="NreC/VraR/RcsB-like_REC"/>
</dbReference>
<dbReference type="Pfam" id="PF00072">
    <property type="entry name" value="Response_reg"/>
    <property type="match status" value="1"/>
</dbReference>
<dbReference type="InterPro" id="IPR000792">
    <property type="entry name" value="Tscrpt_reg_LuxR_C"/>
</dbReference>
<organism evidence="8 9">
    <name type="scientific">Dactylosporangium aurantiacum</name>
    <dbReference type="NCBI Taxonomy" id="35754"/>
    <lineage>
        <taxon>Bacteria</taxon>
        <taxon>Bacillati</taxon>
        <taxon>Actinomycetota</taxon>
        <taxon>Actinomycetes</taxon>
        <taxon>Micromonosporales</taxon>
        <taxon>Micromonosporaceae</taxon>
        <taxon>Dactylosporangium</taxon>
    </lineage>
</organism>
<reference evidence="8" key="1">
    <citation type="submission" date="2021-04" db="EMBL/GenBank/DDBJ databases">
        <title>Dactylosporangium aurantiacum NRRL B-8018 full assembly.</title>
        <authorList>
            <person name="Hartkoorn R.C."/>
            <person name="Beaudoing E."/>
            <person name="Hot D."/>
        </authorList>
    </citation>
    <scope>NUCLEOTIDE SEQUENCE</scope>
    <source>
        <strain evidence="8">NRRL B-8018</strain>
    </source>
</reference>
<evidence type="ECO:0000313" key="9">
    <source>
        <dbReference type="Proteomes" id="UP001058003"/>
    </source>
</evidence>
<evidence type="ECO:0000256" key="1">
    <source>
        <dbReference type="ARBA" id="ARBA00022553"/>
    </source>
</evidence>
<dbReference type="InterPro" id="IPR016032">
    <property type="entry name" value="Sig_transdc_resp-reg_C-effctor"/>
</dbReference>
<dbReference type="GO" id="GO:0000160">
    <property type="term" value="P:phosphorelay signal transduction system"/>
    <property type="evidence" value="ECO:0007669"/>
    <property type="project" value="InterPro"/>
</dbReference>
<dbReference type="EMBL" id="CP073767">
    <property type="protein sequence ID" value="UWZ52339.1"/>
    <property type="molecule type" value="Genomic_DNA"/>
</dbReference>
<name>A0A9Q9IFA4_9ACTN</name>
<accession>A0A9Q9IFA4</accession>
<dbReference type="GO" id="GO:0003677">
    <property type="term" value="F:DNA binding"/>
    <property type="evidence" value="ECO:0007669"/>
    <property type="project" value="UniProtKB-KW"/>
</dbReference>
<evidence type="ECO:0000259" key="6">
    <source>
        <dbReference type="PROSITE" id="PS50043"/>
    </source>
</evidence>
<dbReference type="PRINTS" id="PR00038">
    <property type="entry name" value="HTHLUXR"/>
</dbReference>
<protein>
    <submittedName>
        <fullName evidence="8">Response regulator transcription factor</fullName>
    </submittedName>
</protein>
<dbReference type="AlphaFoldDB" id="A0A9Q9IFA4"/>
<dbReference type="KEGG" id="daur:Daura_37620"/>
<dbReference type="SUPFAM" id="SSF52172">
    <property type="entry name" value="CheY-like"/>
    <property type="match status" value="1"/>
</dbReference>
<dbReference type="Pfam" id="PF00196">
    <property type="entry name" value="GerE"/>
    <property type="match status" value="1"/>
</dbReference>
<dbReference type="RefSeq" id="WP_033357131.1">
    <property type="nucleotide sequence ID" value="NZ_CP073767.1"/>
</dbReference>
<gene>
    <name evidence="8" type="ORF">Daura_37620</name>
</gene>
<evidence type="ECO:0000259" key="7">
    <source>
        <dbReference type="PROSITE" id="PS50110"/>
    </source>
</evidence>
<dbReference type="SMART" id="SM00421">
    <property type="entry name" value="HTH_LUXR"/>
    <property type="match status" value="1"/>
</dbReference>
<dbReference type="PROSITE" id="PS00622">
    <property type="entry name" value="HTH_LUXR_1"/>
    <property type="match status" value="1"/>
</dbReference>
<feature type="domain" description="HTH luxR-type" evidence="6">
    <location>
        <begin position="155"/>
        <end position="220"/>
    </location>
</feature>
<evidence type="ECO:0000313" key="8">
    <source>
        <dbReference type="EMBL" id="UWZ52339.1"/>
    </source>
</evidence>
<dbReference type="PROSITE" id="PS50110">
    <property type="entry name" value="RESPONSE_REGULATORY"/>
    <property type="match status" value="1"/>
</dbReference>